<evidence type="ECO:0000256" key="1">
    <source>
        <dbReference type="ARBA" id="ARBA00004611"/>
    </source>
</evidence>
<sequence length="333" mass="38583">MDTVIKLAVDEDVDEDEFNREGSDKLLVKSNQDLDQESPNSDKLQSCLPYLLATLFACVLEDALTQLRMLGECNNELRIIKTMTDISNLRAMKFKIKPCSIPQDPLAAASLSLDSMQHKLDKLAADRKFCDDILIGTYLELALDRCFNTMMATSQHIEDQEAYRMALADEEAKNKALRRELMKQLRQQRNHIKTVAYDTDLIIDQLKSKVEDAALNAETRGRYITNWQRARSEQHQQTIQDSESGPSENIEYYELRTSQEQRIHSEVELLVNIFINLAEHEILMANWIKFKDDRARALAYQQLMTKSAIIVQAWWRGLLVRLELGPYKKRKRK</sequence>
<keyword evidence="10" id="KW-0175">Coiled coil</keyword>
<evidence type="ECO:0000313" key="11">
    <source>
        <dbReference type="EMBL" id="CAH0594065.1"/>
    </source>
</evidence>
<dbReference type="PANTHER" id="PTHR14871:SF1">
    <property type="entry name" value="DYNEIN REGULATORY COMPLEX PROTEIN 9"/>
    <property type="match status" value="1"/>
</dbReference>
<evidence type="ECO:0000256" key="2">
    <source>
        <dbReference type="ARBA" id="ARBA00008222"/>
    </source>
</evidence>
<comment type="subcellular location">
    <subcellularLocation>
        <location evidence="1">Cytoplasm</location>
        <location evidence="1">Cytoskeleton</location>
        <location evidence="1">Flagellum axoneme</location>
    </subcellularLocation>
</comment>
<dbReference type="InterPro" id="IPR042618">
    <property type="entry name" value="IQCG"/>
</dbReference>
<evidence type="ECO:0000256" key="3">
    <source>
        <dbReference type="ARBA" id="ARBA00013738"/>
    </source>
</evidence>
<reference evidence="11" key="1">
    <citation type="submission" date="2021-12" db="EMBL/GenBank/DDBJ databases">
        <authorList>
            <person name="King R."/>
        </authorList>
    </citation>
    <scope>NUCLEOTIDE SEQUENCE</scope>
</reference>
<dbReference type="GO" id="GO:0044782">
    <property type="term" value="P:cilium organization"/>
    <property type="evidence" value="ECO:0007669"/>
    <property type="project" value="TreeGrafter"/>
</dbReference>
<keyword evidence="7" id="KW-0206">Cytoskeleton</keyword>
<feature type="coiled-coil region" evidence="10">
    <location>
        <begin position="160"/>
        <end position="187"/>
    </location>
</feature>
<dbReference type="Proteomes" id="UP001154114">
    <property type="component" value="Chromosome 20"/>
</dbReference>
<name>A0A9P0BTW8_CHRIL</name>
<dbReference type="SMART" id="SM00015">
    <property type="entry name" value="IQ"/>
    <property type="match status" value="1"/>
</dbReference>
<evidence type="ECO:0000256" key="10">
    <source>
        <dbReference type="SAM" id="Coils"/>
    </source>
</evidence>
<dbReference type="PROSITE" id="PS50096">
    <property type="entry name" value="IQ"/>
    <property type="match status" value="1"/>
</dbReference>
<evidence type="ECO:0000256" key="7">
    <source>
        <dbReference type="ARBA" id="ARBA00023212"/>
    </source>
</evidence>
<dbReference type="GO" id="GO:0031514">
    <property type="term" value="C:motile cilium"/>
    <property type="evidence" value="ECO:0007669"/>
    <property type="project" value="TreeGrafter"/>
</dbReference>
<accession>A0A9P0BTW8</accession>
<evidence type="ECO:0000256" key="6">
    <source>
        <dbReference type="ARBA" id="ARBA00023069"/>
    </source>
</evidence>
<evidence type="ECO:0000256" key="4">
    <source>
        <dbReference type="ARBA" id="ARBA00022490"/>
    </source>
</evidence>
<dbReference type="Pfam" id="PF00612">
    <property type="entry name" value="IQ"/>
    <property type="match status" value="1"/>
</dbReference>
<protein>
    <recommendedName>
        <fullName evidence="3">Dynein regulatory complex protein 9</fullName>
    </recommendedName>
    <alternativeName>
        <fullName evidence="9">IQ domain-containing protein G</fullName>
    </alternativeName>
</protein>
<keyword evidence="5" id="KW-0282">Flagellum</keyword>
<dbReference type="InterPro" id="IPR000048">
    <property type="entry name" value="IQ_motif_EF-hand-BS"/>
</dbReference>
<gene>
    <name evidence="11" type="ORF">CINC_LOCUS6065</name>
</gene>
<evidence type="ECO:0000256" key="8">
    <source>
        <dbReference type="ARBA" id="ARBA00023273"/>
    </source>
</evidence>
<keyword evidence="6" id="KW-0969">Cilium</keyword>
<evidence type="ECO:0000256" key="9">
    <source>
        <dbReference type="ARBA" id="ARBA00032183"/>
    </source>
</evidence>
<organism evidence="11 12">
    <name type="scientific">Chrysodeixis includens</name>
    <name type="common">Soybean looper</name>
    <name type="synonym">Pseudoplusia includens</name>
    <dbReference type="NCBI Taxonomy" id="689277"/>
    <lineage>
        <taxon>Eukaryota</taxon>
        <taxon>Metazoa</taxon>
        <taxon>Ecdysozoa</taxon>
        <taxon>Arthropoda</taxon>
        <taxon>Hexapoda</taxon>
        <taxon>Insecta</taxon>
        <taxon>Pterygota</taxon>
        <taxon>Neoptera</taxon>
        <taxon>Endopterygota</taxon>
        <taxon>Lepidoptera</taxon>
        <taxon>Glossata</taxon>
        <taxon>Ditrysia</taxon>
        <taxon>Noctuoidea</taxon>
        <taxon>Noctuidae</taxon>
        <taxon>Plusiinae</taxon>
        <taxon>Chrysodeixis</taxon>
    </lineage>
</organism>
<keyword evidence="4" id="KW-0963">Cytoplasm</keyword>
<dbReference type="CDD" id="cd23766">
    <property type="entry name" value="IQCG"/>
    <property type="match status" value="1"/>
</dbReference>
<dbReference type="GO" id="GO:0005737">
    <property type="term" value="C:cytoplasm"/>
    <property type="evidence" value="ECO:0007669"/>
    <property type="project" value="TreeGrafter"/>
</dbReference>
<evidence type="ECO:0000313" key="12">
    <source>
        <dbReference type="Proteomes" id="UP001154114"/>
    </source>
</evidence>
<comment type="similarity">
    <text evidence="2">Belongs to the DRC9 family.</text>
</comment>
<dbReference type="AlphaFoldDB" id="A0A9P0BTW8"/>
<dbReference type="OrthoDB" id="76265at2759"/>
<evidence type="ECO:0000256" key="5">
    <source>
        <dbReference type="ARBA" id="ARBA00022846"/>
    </source>
</evidence>
<keyword evidence="8" id="KW-0966">Cell projection</keyword>
<proteinExistence type="inferred from homology"/>
<keyword evidence="12" id="KW-1185">Reference proteome</keyword>
<dbReference type="PANTHER" id="PTHR14871">
    <property type="entry name" value="DYNEIN REGULATORY COMPLEX PROTEIN 9"/>
    <property type="match status" value="1"/>
</dbReference>
<dbReference type="EMBL" id="LR824023">
    <property type="protein sequence ID" value="CAH0594065.1"/>
    <property type="molecule type" value="Genomic_DNA"/>
</dbReference>